<feature type="domain" description="SpoVT-AbrB" evidence="2">
    <location>
        <begin position="2"/>
        <end position="47"/>
    </location>
</feature>
<evidence type="ECO:0000259" key="2">
    <source>
        <dbReference type="PROSITE" id="PS51740"/>
    </source>
</evidence>
<dbReference type="SUPFAM" id="SSF89447">
    <property type="entry name" value="AbrB/MazE/MraZ-like"/>
    <property type="match status" value="1"/>
</dbReference>
<evidence type="ECO:0000313" key="3">
    <source>
        <dbReference type="EMBL" id="OGC51696.1"/>
    </source>
</evidence>
<reference evidence="3 4" key="1">
    <citation type="journal article" date="2016" name="Nat. Commun.">
        <title>Thousands of microbial genomes shed light on interconnected biogeochemical processes in an aquifer system.</title>
        <authorList>
            <person name="Anantharaman K."/>
            <person name="Brown C.T."/>
            <person name="Hug L.A."/>
            <person name="Sharon I."/>
            <person name="Castelle C.J."/>
            <person name="Probst A.J."/>
            <person name="Thomas B.C."/>
            <person name="Singh A."/>
            <person name="Wilkins M.J."/>
            <person name="Karaoz U."/>
            <person name="Brodie E.L."/>
            <person name="Williams K.H."/>
            <person name="Hubbard S.S."/>
            <person name="Banfield J.F."/>
        </authorList>
    </citation>
    <scope>NUCLEOTIDE SEQUENCE [LARGE SCALE GENOMIC DNA]</scope>
</reference>
<gene>
    <name evidence="3" type="ORF">A2982_03435</name>
</gene>
<dbReference type="Pfam" id="PF04014">
    <property type="entry name" value="MazE_antitoxin"/>
    <property type="match status" value="1"/>
</dbReference>
<dbReference type="GO" id="GO:0003677">
    <property type="term" value="F:DNA binding"/>
    <property type="evidence" value="ECO:0007669"/>
    <property type="project" value="UniProtKB-UniRule"/>
</dbReference>
<comment type="caution">
    <text evidence="3">The sequence shown here is derived from an EMBL/GenBank/DDBJ whole genome shotgun (WGS) entry which is preliminary data.</text>
</comment>
<accession>A0A1F4V385</accession>
<keyword evidence="1" id="KW-0238">DNA-binding</keyword>
<dbReference type="Gene3D" id="2.10.260.10">
    <property type="match status" value="1"/>
</dbReference>
<dbReference type="EMBL" id="MEVH01000015">
    <property type="protein sequence ID" value="OGC51696.1"/>
    <property type="molecule type" value="Genomic_DNA"/>
</dbReference>
<proteinExistence type="predicted"/>
<dbReference type="InterPro" id="IPR037914">
    <property type="entry name" value="SpoVT-AbrB_sf"/>
</dbReference>
<dbReference type="AlphaFoldDB" id="A0A1F4V385"/>
<dbReference type="STRING" id="1802624.A2982_03435"/>
<dbReference type="InterPro" id="IPR007159">
    <property type="entry name" value="SpoVT-AbrB_dom"/>
</dbReference>
<dbReference type="PROSITE" id="PS51740">
    <property type="entry name" value="SPOVT_ABRB"/>
    <property type="match status" value="1"/>
</dbReference>
<protein>
    <recommendedName>
        <fullName evidence="2">SpoVT-AbrB domain-containing protein</fullName>
    </recommendedName>
</protein>
<sequence>MTYVTTVTQKGQITLPKTIRDNLGIKIYDKVKIEAFGKNIKVVPTHDILDIAGKFKSKGNKSILLARESLEKNYERV</sequence>
<dbReference type="Proteomes" id="UP000178771">
    <property type="component" value="Unassembled WGS sequence"/>
</dbReference>
<organism evidence="3 4">
    <name type="scientific">candidate division WWE3 bacterium RIFCSPLOWO2_01_FULL_39_13</name>
    <dbReference type="NCBI Taxonomy" id="1802624"/>
    <lineage>
        <taxon>Bacteria</taxon>
        <taxon>Katanobacteria</taxon>
    </lineage>
</organism>
<dbReference type="SMART" id="SM00966">
    <property type="entry name" value="SpoVT_AbrB"/>
    <property type="match status" value="1"/>
</dbReference>
<evidence type="ECO:0000256" key="1">
    <source>
        <dbReference type="PROSITE-ProRule" id="PRU01076"/>
    </source>
</evidence>
<name>A0A1F4V385_UNCKA</name>
<dbReference type="NCBIfam" id="TIGR01439">
    <property type="entry name" value="lp_hng_hel_AbrB"/>
    <property type="match status" value="1"/>
</dbReference>
<evidence type="ECO:0000313" key="4">
    <source>
        <dbReference type="Proteomes" id="UP000178771"/>
    </source>
</evidence>